<feature type="compositionally biased region" description="Basic and acidic residues" evidence="5">
    <location>
        <begin position="339"/>
        <end position="350"/>
    </location>
</feature>
<feature type="region of interest" description="Disordered" evidence="5">
    <location>
        <begin position="338"/>
        <end position="377"/>
    </location>
</feature>
<dbReference type="EMBL" id="CP086717">
    <property type="protein sequence ID" value="WOO82759.1"/>
    <property type="molecule type" value="Genomic_DNA"/>
</dbReference>
<dbReference type="SUPFAM" id="SSF53474">
    <property type="entry name" value="alpha/beta-Hydrolases"/>
    <property type="match status" value="1"/>
</dbReference>
<evidence type="ECO:0000256" key="4">
    <source>
        <dbReference type="ARBA" id="ARBA00022801"/>
    </source>
</evidence>
<evidence type="ECO:0000256" key="3">
    <source>
        <dbReference type="ARBA" id="ARBA00022677"/>
    </source>
</evidence>
<evidence type="ECO:0000256" key="1">
    <source>
        <dbReference type="ARBA" id="ARBA00004502"/>
    </source>
</evidence>
<accession>A0AAF0YDB8</accession>
<dbReference type="InterPro" id="IPR029058">
    <property type="entry name" value="AB_hydrolase_fold"/>
</dbReference>
<dbReference type="GO" id="GO:0016298">
    <property type="term" value="F:lipase activity"/>
    <property type="evidence" value="ECO:0007669"/>
    <property type="project" value="InterPro"/>
</dbReference>
<name>A0AAF0YDB8_9TREE</name>
<gene>
    <name evidence="6" type="primary">Ldah</name>
    <name evidence="6" type="ORF">LOC62_04G006242</name>
</gene>
<dbReference type="GO" id="GO:0019915">
    <property type="term" value="P:lipid storage"/>
    <property type="evidence" value="ECO:0007669"/>
    <property type="project" value="InterPro"/>
</dbReference>
<organism evidence="6 7">
    <name type="scientific">Vanrija pseudolonga</name>
    <dbReference type="NCBI Taxonomy" id="143232"/>
    <lineage>
        <taxon>Eukaryota</taxon>
        <taxon>Fungi</taxon>
        <taxon>Dikarya</taxon>
        <taxon>Basidiomycota</taxon>
        <taxon>Agaricomycotina</taxon>
        <taxon>Tremellomycetes</taxon>
        <taxon>Trichosporonales</taxon>
        <taxon>Trichosporonaceae</taxon>
        <taxon>Vanrija</taxon>
    </lineage>
</organism>
<dbReference type="Proteomes" id="UP000827549">
    <property type="component" value="Chromosome 4"/>
</dbReference>
<feature type="region of interest" description="Disordered" evidence="5">
    <location>
        <begin position="16"/>
        <end position="43"/>
    </location>
</feature>
<dbReference type="PANTHER" id="PTHR13390">
    <property type="entry name" value="LIPASE"/>
    <property type="match status" value="1"/>
</dbReference>
<keyword evidence="4 6" id="KW-0378">Hydrolase</keyword>
<comment type="similarity">
    <text evidence="2">Belongs to the AB hydrolase superfamily. LDAH family.</text>
</comment>
<dbReference type="Gene3D" id="3.40.50.1820">
    <property type="entry name" value="alpha/beta hydrolase"/>
    <property type="match status" value="1"/>
</dbReference>
<comment type="subcellular location">
    <subcellularLocation>
        <location evidence="1">Lipid droplet</location>
    </subcellularLocation>
</comment>
<sequence length="377" mass="41740">MDSRLAFLKAPLPKAKAAPKAPADSTSTNGAVATPAAPSVPHRHSFEHAKSGAQGTVLVDYWPARHGVDSPPEHVLVFIPGNPGLPDYYHKFLNNLYDQLPDSYAIITSSHVGGDPSVDAPEEPLNIHQQTTTKVEFVEALQDSLGHWAKEHRADEPKLSISAHSMGTWMTVELLKRVKGIHAAYLLFPTLGWISNSYNGWKLWPMFHRPFRTAIPYLAHVAPYLPTYARLPAPTQALVSSYETLKHVLHLAHSEMEIIRTPDQAFFLGQTDLPEGQGVHGLWSSGNLDGWVGKDGPLIREWLGEKRAQTIEAPHAFCTSRRHSKNVADHVARWMLGSKHPDADTGRVHSVENGTTQTKNGKKRSARSRSRSTPYSR</sequence>
<dbReference type="PANTHER" id="PTHR13390:SF0">
    <property type="entry name" value="LIPID DROPLET-ASSOCIATED HYDROLASE"/>
    <property type="match status" value="1"/>
</dbReference>
<keyword evidence="3" id="KW-0551">Lipid droplet</keyword>
<evidence type="ECO:0000256" key="5">
    <source>
        <dbReference type="SAM" id="MobiDB-lite"/>
    </source>
</evidence>
<evidence type="ECO:0000313" key="7">
    <source>
        <dbReference type="Proteomes" id="UP000827549"/>
    </source>
</evidence>
<keyword evidence="7" id="KW-1185">Reference proteome</keyword>
<dbReference type="GeneID" id="87809468"/>
<dbReference type="Pfam" id="PF10230">
    <property type="entry name" value="LIDHydrolase"/>
    <property type="match status" value="1"/>
</dbReference>
<dbReference type="GO" id="GO:0005811">
    <property type="term" value="C:lipid droplet"/>
    <property type="evidence" value="ECO:0007669"/>
    <property type="project" value="UniProtKB-SubCell"/>
</dbReference>
<dbReference type="AlphaFoldDB" id="A0AAF0YDB8"/>
<proteinExistence type="inferred from homology"/>
<reference evidence="6" key="1">
    <citation type="submission" date="2023-10" db="EMBL/GenBank/DDBJ databases">
        <authorList>
            <person name="Noh H."/>
        </authorList>
    </citation>
    <scope>NUCLEOTIDE SEQUENCE</scope>
    <source>
        <strain evidence="6">DUCC4014</strain>
    </source>
</reference>
<dbReference type="RefSeq" id="XP_062628791.1">
    <property type="nucleotide sequence ID" value="XM_062772807.1"/>
</dbReference>
<dbReference type="InterPro" id="IPR019363">
    <property type="entry name" value="LDAH"/>
</dbReference>
<protein>
    <submittedName>
        <fullName evidence="6">Lipid droplet-associated hydrolase</fullName>
    </submittedName>
</protein>
<feature type="compositionally biased region" description="Basic residues" evidence="5">
    <location>
        <begin position="360"/>
        <end position="370"/>
    </location>
</feature>
<evidence type="ECO:0000256" key="2">
    <source>
        <dbReference type="ARBA" id="ARBA00008300"/>
    </source>
</evidence>
<evidence type="ECO:0000313" key="6">
    <source>
        <dbReference type="EMBL" id="WOO82759.1"/>
    </source>
</evidence>